<dbReference type="InterPro" id="IPR058249">
    <property type="entry name" value="Pch2_C"/>
</dbReference>
<dbReference type="Pfam" id="PF00004">
    <property type="entry name" value="AAA"/>
    <property type="match status" value="1"/>
</dbReference>
<dbReference type="SMART" id="SM00382">
    <property type="entry name" value="AAA"/>
    <property type="match status" value="1"/>
</dbReference>
<keyword evidence="3 5" id="KW-0067">ATP-binding</keyword>
<evidence type="ECO:0000256" key="4">
    <source>
        <dbReference type="ARBA" id="ARBA00023254"/>
    </source>
</evidence>
<evidence type="ECO:0000256" key="3">
    <source>
        <dbReference type="ARBA" id="ARBA00022840"/>
    </source>
</evidence>
<dbReference type="InterPro" id="IPR003960">
    <property type="entry name" value="ATPase_AAA_CS"/>
</dbReference>
<dbReference type="InterPro" id="IPR044539">
    <property type="entry name" value="Pch2-like"/>
</dbReference>
<evidence type="ECO:0000256" key="1">
    <source>
        <dbReference type="ARBA" id="ARBA00007271"/>
    </source>
</evidence>
<keyword evidence="8" id="KW-1185">Reference proteome</keyword>
<gene>
    <name evidence="7" type="ORF">TWF696_007691</name>
</gene>
<dbReference type="Gene3D" id="3.40.50.300">
    <property type="entry name" value="P-loop containing nucleotide triphosphate hydrolases"/>
    <property type="match status" value="1"/>
</dbReference>
<dbReference type="Proteomes" id="UP001375240">
    <property type="component" value="Unassembled WGS sequence"/>
</dbReference>
<dbReference type="InterPro" id="IPR027417">
    <property type="entry name" value="P-loop_NTPase"/>
</dbReference>
<sequence>MSITVEALLRQGYRGEVRNADVNPLLLGWIHTNCKTLSRGQTIDGADIAGLLAGLFDRLNVSDVSGPEGEAVCISKARVIRVHSYKYSSSPPRTIQIPVMGDGADSNPSVLVYELPSISFADLWEQLFFEPDIKPMLLRFVSSLLLFSERGVSLDRVSWNRIVLLHGSAGSGKTSLCRALAQKIAVRSFSKFSRVKLVEVNTRTLMSRFLGDGSRLVDGVFDWILEQARTAPDQFFCIMMDEVESIAASRKAAAAANEPADAIRVVNSLLTSLDKLKGCRNILILATSNLLGTIDEAFLDRVDLCQHASLSYDYKMACIFRDLCPDLPSSKLLAIAEKAHGLSGRALKRIPLLMHVSSSDDEFVSLSSALSAMCQVVDQEREAVQSIAEA</sequence>
<dbReference type="GO" id="GO:0005634">
    <property type="term" value="C:nucleus"/>
    <property type="evidence" value="ECO:0007669"/>
    <property type="project" value="TreeGrafter"/>
</dbReference>
<evidence type="ECO:0000313" key="7">
    <source>
        <dbReference type="EMBL" id="KAK6344044.1"/>
    </source>
</evidence>
<dbReference type="PROSITE" id="PS00674">
    <property type="entry name" value="AAA"/>
    <property type="match status" value="1"/>
</dbReference>
<evidence type="ECO:0000256" key="2">
    <source>
        <dbReference type="ARBA" id="ARBA00022741"/>
    </source>
</evidence>
<dbReference type="SUPFAM" id="SSF52540">
    <property type="entry name" value="P-loop containing nucleoside triphosphate hydrolases"/>
    <property type="match status" value="1"/>
</dbReference>
<keyword evidence="2 5" id="KW-0547">Nucleotide-binding</keyword>
<comment type="similarity">
    <text evidence="1">Belongs to the AAA ATPase family. PCH2 subfamily.</text>
</comment>
<dbReference type="PANTHER" id="PTHR45991">
    <property type="entry name" value="PACHYTENE CHECKPOINT PROTEIN 2"/>
    <property type="match status" value="1"/>
</dbReference>
<reference evidence="7 8" key="1">
    <citation type="submission" date="2019-10" db="EMBL/GenBank/DDBJ databases">
        <authorList>
            <person name="Palmer J.M."/>
        </authorList>
    </citation>
    <scope>NUCLEOTIDE SEQUENCE [LARGE SCALE GENOMIC DNA]</scope>
    <source>
        <strain evidence="7 8">TWF696</strain>
    </source>
</reference>
<protein>
    <recommendedName>
        <fullName evidence="6">AAA+ ATPase domain-containing protein</fullName>
    </recommendedName>
</protein>
<feature type="domain" description="AAA+ ATPase" evidence="6">
    <location>
        <begin position="159"/>
        <end position="313"/>
    </location>
</feature>
<evidence type="ECO:0000256" key="5">
    <source>
        <dbReference type="RuleBase" id="RU003651"/>
    </source>
</evidence>
<proteinExistence type="inferred from homology"/>
<dbReference type="GO" id="GO:0016887">
    <property type="term" value="F:ATP hydrolysis activity"/>
    <property type="evidence" value="ECO:0007669"/>
    <property type="project" value="InterPro"/>
</dbReference>
<name>A0AAV9ULN5_9PEZI</name>
<dbReference type="GO" id="GO:0051598">
    <property type="term" value="P:meiotic recombination checkpoint signaling"/>
    <property type="evidence" value="ECO:0007669"/>
    <property type="project" value="TreeGrafter"/>
</dbReference>
<accession>A0AAV9ULN5</accession>
<dbReference type="EMBL" id="JAVHNQ010000006">
    <property type="protein sequence ID" value="KAK6344044.1"/>
    <property type="molecule type" value="Genomic_DNA"/>
</dbReference>
<dbReference type="Pfam" id="PF23242">
    <property type="entry name" value="AAA_lid_TRIP13_C"/>
    <property type="match status" value="1"/>
</dbReference>
<comment type="caution">
    <text evidence="7">The sequence shown here is derived from an EMBL/GenBank/DDBJ whole genome shotgun (WGS) entry which is preliminary data.</text>
</comment>
<dbReference type="GO" id="GO:0007131">
    <property type="term" value="P:reciprocal meiotic recombination"/>
    <property type="evidence" value="ECO:0007669"/>
    <property type="project" value="TreeGrafter"/>
</dbReference>
<organism evidence="7 8">
    <name type="scientific">Orbilia brochopaga</name>
    <dbReference type="NCBI Taxonomy" id="3140254"/>
    <lineage>
        <taxon>Eukaryota</taxon>
        <taxon>Fungi</taxon>
        <taxon>Dikarya</taxon>
        <taxon>Ascomycota</taxon>
        <taxon>Pezizomycotina</taxon>
        <taxon>Orbiliomycetes</taxon>
        <taxon>Orbiliales</taxon>
        <taxon>Orbiliaceae</taxon>
        <taxon>Orbilia</taxon>
    </lineage>
</organism>
<dbReference type="PANTHER" id="PTHR45991:SF1">
    <property type="entry name" value="PACHYTENE CHECKPOINT PROTEIN 2 HOMOLOG"/>
    <property type="match status" value="1"/>
</dbReference>
<dbReference type="AlphaFoldDB" id="A0AAV9ULN5"/>
<dbReference type="GO" id="GO:0005524">
    <property type="term" value="F:ATP binding"/>
    <property type="evidence" value="ECO:0007669"/>
    <property type="project" value="UniProtKB-KW"/>
</dbReference>
<dbReference type="InterPro" id="IPR003959">
    <property type="entry name" value="ATPase_AAA_core"/>
</dbReference>
<evidence type="ECO:0000313" key="8">
    <source>
        <dbReference type="Proteomes" id="UP001375240"/>
    </source>
</evidence>
<evidence type="ECO:0000259" key="6">
    <source>
        <dbReference type="SMART" id="SM00382"/>
    </source>
</evidence>
<dbReference type="InterPro" id="IPR003593">
    <property type="entry name" value="AAA+_ATPase"/>
</dbReference>
<dbReference type="GO" id="GO:0005694">
    <property type="term" value="C:chromosome"/>
    <property type="evidence" value="ECO:0007669"/>
    <property type="project" value="TreeGrafter"/>
</dbReference>
<keyword evidence="4" id="KW-0469">Meiosis</keyword>